<evidence type="ECO:0000313" key="1">
    <source>
        <dbReference type="EMBL" id="MDA0160013.1"/>
    </source>
</evidence>
<gene>
    <name evidence="1" type="ORF">OM076_07055</name>
</gene>
<keyword evidence="2" id="KW-1185">Reference proteome</keyword>
<dbReference type="PANTHER" id="PTHR46656">
    <property type="entry name" value="PUTATIVE-RELATED"/>
    <property type="match status" value="1"/>
</dbReference>
<protein>
    <submittedName>
        <fullName evidence="1">Glycosyltransferase</fullName>
    </submittedName>
</protein>
<dbReference type="Gene3D" id="3.40.50.2000">
    <property type="entry name" value="Glycogen Phosphorylase B"/>
    <property type="match status" value="1"/>
</dbReference>
<name>A0A9X3MUJ0_9ACTN</name>
<sequence length="382" mass="41303">MKILLHSNAPWSASGYGQQAAMFAPRLADIHEVGISAFQGLTGSPFDFGALRVYPGSGAGWGNEILRPHAERHFGPSPGLVITLVDVFVLEPSAFAGLNVACWTPVDHDPAPPAVPAFFKATGAVPIAMSRFGSDRLSELDPLYIPHGVATDVFTPQDRGAARAAARLPADAFVVGIVAVNKGAPSRKSLAEMIEAFAIFRQRHDDAILYLHTELSGMQSGTHLPSLIEDLGIDERSVIVVDQYRYLYEPFAPEDMAATYATFDVLFNASMGEGFGLTVLEAQACGVPAIVTDFTAMREVCGAGWKVGYERYWSDQSSWQARPRLEELVESLEACYAQSAAERSALAAQAREHALPYDADRVLEEYWAPALSALARRFPGIG</sequence>
<reference evidence="1" key="1">
    <citation type="submission" date="2022-10" db="EMBL/GenBank/DDBJ databases">
        <title>The WGS of Solirubrobacter ginsenosidimutans DSM 21036.</title>
        <authorList>
            <person name="Jiang Z."/>
        </authorList>
    </citation>
    <scope>NUCLEOTIDE SEQUENCE</scope>
    <source>
        <strain evidence="1">DSM 21036</strain>
    </source>
</reference>
<dbReference type="EMBL" id="JAPDOD010000004">
    <property type="protein sequence ID" value="MDA0160013.1"/>
    <property type="molecule type" value="Genomic_DNA"/>
</dbReference>
<dbReference type="SUPFAM" id="SSF53756">
    <property type="entry name" value="UDP-Glycosyltransferase/glycogen phosphorylase"/>
    <property type="match status" value="1"/>
</dbReference>
<proteinExistence type="predicted"/>
<accession>A0A9X3MUJ0</accession>
<comment type="caution">
    <text evidence="1">The sequence shown here is derived from an EMBL/GenBank/DDBJ whole genome shotgun (WGS) entry which is preliminary data.</text>
</comment>
<dbReference type="Pfam" id="PF13692">
    <property type="entry name" value="Glyco_trans_1_4"/>
    <property type="match status" value="1"/>
</dbReference>
<dbReference type="Proteomes" id="UP001149140">
    <property type="component" value="Unassembled WGS sequence"/>
</dbReference>
<dbReference type="PANTHER" id="PTHR46656:SF3">
    <property type="entry name" value="PUTATIVE-RELATED"/>
    <property type="match status" value="1"/>
</dbReference>
<evidence type="ECO:0000313" key="2">
    <source>
        <dbReference type="Proteomes" id="UP001149140"/>
    </source>
</evidence>
<dbReference type="AlphaFoldDB" id="A0A9X3MUJ0"/>
<dbReference type="RefSeq" id="WP_270038782.1">
    <property type="nucleotide sequence ID" value="NZ_JAPDOD010000004.1"/>
</dbReference>
<organism evidence="1 2">
    <name type="scientific">Solirubrobacter ginsenosidimutans</name>
    <dbReference type="NCBI Taxonomy" id="490573"/>
    <lineage>
        <taxon>Bacteria</taxon>
        <taxon>Bacillati</taxon>
        <taxon>Actinomycetota</taxon>
        <taxon>Thermoleophilia</taxon>
        <taxon>Solirubrobacterales</taxon>
        <taxon>Solirubrobacteraceae</taxon>
        <taxon>Solirubrobacter</taxon>
    </lineage>
</organism>